<gene>
    <name evidence="1" type="ORF">Y958_00240</name>
</gene>
<accession>A0A248JKZ2</accession>
<protein>
    <recommendedName>
        <fullName evidence="3">Ribosomal protein S1</fullName>
    </recommendedName>
</protein>
<evidence type="ECO:0000313" key="2">
    <source>
        <dbReference type="Proteomes" id="UP000197153"/>
    </source>
</evidence>
<dbReference type="RefSeq" id="WP_040843426.1">
    <property type="nucleotide sequence ID" value="NZ_CP022110.1"/>
</dbReference>
<evidence type="ECO:0008006" key="3">
    <source>
        <dbReference type="Google" id="ProtNLM"/>
    </source>
</evidence>
<dbReference type="EMBL" id="CP022110">
    <property type="protein sequence ID" value="ASG19425.1"/>
    <property type="molecule type" value="Genomic_DNA"/>
</dbReference>
<keyword evidence="2" id="KW-1185">Reference proteome</keyword>
<dbReference type="Proteomes" id="UP000197153">
    <property type="component" value="Chromosome 1"/>
</dbReference>
<sequence>MKITVDVDCTPEEARAFLGLPDVKPMQDALMRQMQDRMSANLAAMDPDALLKTWLPVGIQGFEQMQKMMWNQMTSAMGGGKDAK</sequence>
<dbReference type="Pfam" id="PF20099">
    <property type="entry name" value="DUF6489"/>
    <property type="match status" value="1"/>
</dbReference>
<proteinExistence type="predicted"/>
<dbReference type="InterPro" id="IPR045502">
    <property type="entry name" value="DUF6489"/>
</dbReference>
<name>A0A248JKZ2_9PROT</name>
<reference evidence="1 2" key="1">
    <citation type="submission" date="2017-06" db="EMBL/GenBank/DDBJ databases">
        <title>Complete genome sequence of Nitrospirillum amazonense strain CBAmC, an endophytic nitrogen-fixing and plant growth-promoting bacterium, isolated from sugarcane.</title>
        <authorList>
            <person name="Schwab S."/>
            <person name="dos Santos Teixeira K.R."/>
            <person name="Simoes Araujo J.L."/>
            <person name="Soares Vidal M."/>
            <person name="Borges de Freitas H.R."/>
            <person name="Rivello Crivelaro A.L."/>
            <person name="Bueno de Camargo Nunes A."/>
            <person name="dos Santos C.M."/>
            <person name="Palmeira da Silva Rosa D."/>
            <person name="da Silva Padilha D."/>
            <person name="da Silva E."/>
            <person name="Araujo Terra L."/>
            <person name="Soares Mendes V."/>
            <person name="Farinelli L."/>
            <person name="Magalhaes Cruz L."/>
            <person name="Baldani J.I."/>
        </authorList>
    </citation>
    <scope>NUCLEOTIDE SEQUENCE [LARGE SCALE GENOMIC DNA]</scope>
    <source>
        <strain evidence="1 2">CBAmC</strain>
    </source>
</reference>
<organism evidence="1 2">
    <name type="scientific">Nitrospirillum viridazoti CBAmc</name>
    <dbReference type="NCBI Taxonomy" id="1441467"/>
    <lineage>
        <taxon>Bacteria</taxon>
        <taxon>Pseudomonadati</taxon>
        <taxon>Pseudomonadota</taxon>
        <taxon>Alphaproteobacteria</taxon>
        <taxon>Rhodospirillales</taxon>
        <taxon>Azospirillaceae</taxon>
        <taxon>Nitrospirillum</taxon>
        <taxon>Nitrospirillum viridazoti</taxon>
    </lineage>
</organism>
<evidence type="ECO:0000313" key="1">
    <source>
        <dbReference type="EMBL" id="ASG19425.1"/>
    </source>
</evidence>
<dbReference type="KEGG" id="nao:Y958_00240"/>
<dbReference type="AlphaFoldDB" id="A0A248JKZ2"/>